<dbReference type="EMBL" id="FONW01000005">
    <property type="protein sequence ID" value="SFF38447.1"/>
    <property type="molecule type" value="Genomic_DNA"/>
</dbReference>
<keyword evidence="3" id="KW-0732">Signal</keyword>
<dbReference type="AlphaFoldDB" id="A0A1I2IBG0"/>
<dbReference type="RefSeq" id="WP_093920083.1">
    <property type="nucleotide sequence ID" value="NZ_FONW01000005.1"/>
</dbReference>
<keyword evidence="5" id="KW-0998">Cell outer membrane</keyword>
<feature type="domain" description="SusD-like N-terminal" evidence="7">
    <location>
        <begin position="98"/>
        <end position="209"/>
    </location>
</feature>
<evidence type="ECO:0000256" key="2">
    <source>
        <dbReference type="ARBA" id="ARBA00006275"/>
    </source>
</evidence>
<dbReference type="Pfam" id="PF14322">
    <property type="entry name" value="SusD-like_3"/>
    <property type="match status" value="1"/>
</dbReference>
<evidence type="ECO:0000313" key="8">
    <source>
        <dbReference type="EMBL" id="SFF38447.1"/>
    </source>
</evidence>
<reference evidence="8 9" key="1">
    <citation type="submission" date="2016-10" db="EMBL/GenBank/DDBJ databases">
        <authorList>
            <person name="de Groot N.N."/>
        </authorList>
    </citation>
    <scope>NUCLEOTIDE SEQUENCE [LARGE SCALE GENOMIC DNA]</scope>
    <source>
        <strain evidence="8 9">CGMCC 1.9156</strain>
    </source>
</reference>
<dbReference type="InterPro" id="IPR033985">
    <property type="entry name" value="SusD-like_N"/>
</dbReference>
<evidence type="ECO:0000259" key="7">
    <source>
        <dbReference type="Pfam" id="PF14322"/>
    </source>
</evidence>
<evidence type="ECO:0000256" key="4">
    <source>
        <dbReference type="ARBA" id="ARBA00023136"/>
    </source>
</evidence>
<sequence length="576" mass="65759">MKNYIIILLSLMILWSCEDVLDKPPLDTITDKEITFSKKEMELYANKFYGNFPTHEGYWLGIFEMDNSSDNMISGDYNYNAQLAGTIQVPGSGGGWDFSKVRSANFFLENYHKTEEELSTVSAYIGEMYFWRAWFYFDLVKAFGDVPWYSKTLTTESEELYAPRTPRNVVVDSILVDLDQAIAMLPEKGQETEGRIYREIALLFQSRVALYEGTWEKYHNGTDFGVDNADWDKYFRKATEAANQVMTSGHFAIDKAGTSPSEHYWGLFNQEDYSNSQEIMLWKKWDLSLNLYHLASAFFGVSDKNTGISKSLVNSYLCTDGKPIAVSDLYLGDDLIDEELSNRDPRLAQTIFVRGDVRNISGTDTSFFSVPDLTLEARLRNTTGYQLAKGNNPTADRTSNQDITGSIIFRYAEVLLNYAEAKAELNECTQSVLDESVNLLRDRVDMPHLTVDPGFDEGASKTFPQLSQLMNEIRRERRVELACEGYRFDDLMRWAAADIIQRPMLGAKIQQYADIKDEFRPVLVPEALFSKNGYIAPYENSPAKDGWQFNPNKNYLKPLPSNQLTLNPNLEQNPGY</sequence>
<evidence type="ECO:0000256" key="1">
    <source>
        <dbReference type="ARBA" id="ARBA00004442"/>
    </source>
</evidence>
<evidence type="ECO:0000313" key="9">
    <source>
        <dbReference type="Proteomes" id="UP000198964"/>
    </source>
</evidence>
<accession>A0A1I2IBG0</accession>
<protein>
    <submittedName>
        <fullName evidence="8">Starch-binding associating with outer membrane</fullName>
    </submittedName>
</protein>
<dbReference type="InterPro" id="IPR011990">
    <property type="entry name" value="TPR-like_helical_dom_sf"/>
</dbReference>
<dbReference type="Proteomes" id="UP000198964">
    <property type="component" value="Unassembled WGS sequence"/>
</dbReference>
<dbReference type="Gene3D" id="1.25.40.390">
    <property type="match status" value="1"/>
</dbReference>
<organism evidence="8 9">
    <name type="scientific">Sunxiuqinia elliptica</name>
    <dbReference type="NCBI Taxonomy" id="655355"/>
    <lineage>
        <taxon>Bacteria</taxon>
        <taxon>Pseudomonadati</taxon>
        <taxon>Bacteroidota</taxon>
        <taxon>Bacteroidia</taxon>
        <taxon>Marinilabiliales</taxon>
        <taxon>Prolixibacteraceae</taxon>
        <taxon>Sunxiuqinia</taxon>
    </lineage>
</organism>
<keyword evidence="4" id="KW-0472">Membrane</keyword>
<comment type="subcellular location">
    <subcellularLocation>
        <location evidence="1">Cell outer membrane</location>
    </subcellularLocation>
</comment>
<proteinExistence type="inferred from homology"/>
<evidence type="ECO:0000256" key="5">
    <source>
        <dbReference type="ARBA" id="ARBA00023237"/>
    </source>
</evidence>
<dbReference type="GO" id="GO:0009279">
    <property type="term" value="C:cell outer membrane"/>
    <property type="evidence" value="ECO:0007669"/>
    <property type="project" value="UniProtKB-SubCell"/>
</dbReference>
<name>A0A1I2IBG0_9BACT</name>
<dbReference type="SUPFAM" id="SSF48452">
    <property type="entry name" value="TPR-like"/>
    <property type="match status" value="1"/>
</dbReference>
<dbReference type="InterPro" id="IPR012944">
    <property type="entry name" value="SusD_RagB_dom"/>
</dbReference>
<dbReference type="STRING" id="655355.SAMN05216283_105175"/>
<dbReference type="Pfam" id="PF07980">
    <property type="entry name" value="SusD_RagB"/>
    <property type="match status" value="1"/>
</dbReference>
<evidence type="ECO:0000256" key="3">
    <source>
        <dbReference type="ARBA" id="ARBA00022729"/>
    </source>
</evidence>
<keyword evidence="9" id="KW-1185">Reference proteome</keyword>
<feature type="domain" description="RagB/SusD" evidence="6">
    <location>
        <begin position="307"/>
        <end position="576"/>
    </location>
</feature>
<evidence type="ECO:0000259" key="6">
    <source>
        <dbReference type="Pfam" id="PF07980"/>
    </source>
</evidence>
<comment type="similarity">
    <text evidence="2">Belongs to the SusD family.</text>
</comment>
<gene>
    <name evidence="8" type="ORF">SAMN05216283_105175</name>
</gene>